<dbReference type="AlphaFoldDB" id="A0A4S9XT39"/>
<name>A0A4S9XT39_AURPU</name>
<evidence type="ECO:0000256" key="1">
    <source>
        <dbReference type="SAM" id="MobiDB-lite"/>
    </source>
</evidence>
<feature type="region of interest" description="Disordered" evidence="1">
    <location>
        <begin position="461"/>
        <end position="516"/>
    </location>
</feature>
<feature type="region of interest" description="Disordered" evidence="1">
    <location>
        <begin position="94"/>
        <end position="115"/>
    </location>
</feature>
<feature type="compositionally biased region" description="Low complexity" evidence="1">
    <location>
        <begin position="471"/>
        <end position="481"/>
    </location>
</feature>
<feature type="non-terminal residue" evidence="2">
    <location>
        <position position="1"/>
    </location>
</feature>
<comment type="caution">
    <text evidence="2">The sequence shown here is derived from an EMBL/GenBank/DDBJ whole genome shotgun (WGS) entry which is preliminary data.</text>
</comment>
<dbReference type="Proteomes" id="UP000310039">
    <property type="component" value="Unassembled WGS sequence"/>
</dbReference>
<proteinExistence type="predicted"/>
<feature type="region of interest" description="Disordered" evidence="1">
    <location>
        <begin position="135"/>
        <end position="173"/>
    </location>
</feature>
<evidence type="ECO:0000313" key="3">
    <source>
        <dbReference type="Proteomes" id="UP000310039"/>
    </source>
</evidence>
<feature type="compositionally biased region" description="Basic and acidic residues" evidence="1">
    <location>
        <begin position="731"/>
        <end position="746"/>
    </location>
</feature>
<reference evidence="2 3" key="1">
    <citation type="submission" date="2018-10" db="EMBL/GenBank/DDBJ databases">
        <title>Fifty Aureobasidium pullulans genomes reveal a recombining polyextremotolerant generalist.</title>
        <authorList>
            <person name="Gostincar C."/>
            <person name="Turk M."/>
            <person name="Zajc J."/>
            <person name="Gunde-Cimerman N."/>
        </authorList>
    </citation>
    <scope>NUCLEOTIDE SEQUENCE [LARGE SCALE GENOMIC DNA]</scope>
    <source>
        <strain evidence="2 3">EXF-3403</strain>
    </source>
</reference>
<organism evidence="2 3">
    <name type="scientific">Aureobasidium pullulans</name>
    <name type="common">Black yeast</name>
    <name type="synonym">Pullularia pullulans</name>
    <dbReference type="NCBI Taxonomy" id="5580"/>
    <lineage>
        <taxon>Eukaryota</taxon>
        <taxon>Fungi</taxon>
        <taxon>Dikarya</taxon>
        <taxon>Ascomycota</taxon>
        <taxon>Pezizomycotina</taxon>
        <taxon>Dothideomycetes</taxon>
        <taxon>Dothideomycetidae</taxon>
        <taxon>Dothideales</taxon>
        <taxon>Saccotheciaceae</taxon>
        <taxon>Aureobasidium</taxon>
    </lineage>
</organism>
<protein>
    <submittedName>
        <fullName evidence="2">Uncharacterized protein</fullName>
    </submittedName>
</protein>
<feature type="compositionally biased region" description="Polar residues" evidence="1">
    <location>
        <begin position="590"/>
        <end position="611"/>
    </location>
</feature>
<feature type="region of interest" description="Disordered" evidence="1">
    <location>
        <begin position="535"/>
        <end position="624"/>
    </location>
</feature>
<dbReference type="EMBL" id="QZBT01000078">
    <property type="protein sequence ID" value="THZ82427.1"/>
    <property type="molecule type" value="Genomic_DNA"/>
</dbReference>
<gene>
    <name evidence="2" type="ORF">D6C84_05787</name>
</gene>
<feature type="compositionally biased region" description="Polar residues" evidence="1">
    <location>
        <begin position="1"/>
        <end position="18"/>
    </location>
</feature>
<evidence type="ECO:0000313" key="2">
    <source>
        <dbReference type="EMBL" id="THZ82427.1"/>
    </source>
</evidence>
<feature type="region of interest" description="Disordered" evidence="1">
    <location>
        <begin position="660"/>
        <end position="749"/>
    </location>
</feature>
<feature type="compositionally biased region" description="Basic residues" evidence="1">
    <location>
        <begin position="25"/>
        <end position="39"/>
    </location>
</feature>
<feature type="compositionally biased region" description="Basic residues" evidence="1">
    <location>
        <begin position="501"/>
        <end position="516"/>
    </location>
</feature>
<sequence length="760" mass="83633">ELDPLNNASLDGNHSSIQPDIRPIKSLRPKLPTSRRRKQAAFVPTMKILKEEFPRDEEESSVGALSHKATRKIIEPSPLPHSIFSRMKHNYELSKSSSRSGTALPQHTEDSSNLDLRNAESWRSFHNRFTEEFFNHRKKSHSSRDSSRLKSSATVLKSNEPPWSRQRFSSNSSNYSNVAVHGPPDAAISESGAPSYLLDRFACYGQDPSRVFGTSDGGEHAFVSLATRSAGGPVTPKAIRRKPAVSNFSSISTSAVWGSERSTSPATDLDRSYGKQPPLRDMLGPEWYELLRDSAVEPEQLCEDLIEYFDGLGVSGRLVYCFGFCANESAIRLEPLRDGYRISNGSYSIAPDIRTITLFTRPAQILLLDSDDTASPPIQPVPCIELTDGLTKSIHRLQHEQDDRGTTQGTIQAGSHHTYVDDSLEPVAGKEVYAAVEVYCPNWFKNNRKHPLTAVSAGTWHRDYRGPDSPPAGGDAGASPSTPNEDTAAGSAVGHGAVNGTRRHQWTSKAPTRHMAAKHLRSLTNAKSLLIPSYDSLHPRTKSDAEEKPTVQPDVSQADDRVSLHASASSKKGIKKITGQEAQRLPGNSPKVTFETQAKQGTVKSATSHTETPAHPVEGPYDRPARWVSPCTGGKLLVKLFIRTEPMFVHRRVAAQYKQPRPPLPLAGVPVRRRSHRHKLEEQHSTSLADEPSPKEHGVGGKKKNGSPKIKYALPAAMTAQKQRPASKQQRRNESPGDGSKSDTVKDNVSWIAEHFHTLL</sequence>
<accession>A0A4S9XT39</accession>
<feature type="compositionally biased region" description="Basic and acidic residues" evidence="1">
    <location>
        <begin position="537"/>
        <end position="549"/>
    </location>
</feature>
<feature type="region of interest" description="Disordered" evidence="1">
    <location>
        <begin position="1"/>
        <end position="39"/>
    </location>
</feature>